<protein>
    <submittedName>
        <fullName evidence="1">Uncharacterized protein</fullName>
    </submittedName>
</protein>
<accession>A0A167Z0L6</accession>
<evidence type="ECO:0000313" key="2">
    <source>
        <dbReference type="Proteomes" id="UP000076476"/>
    </source>
</evidence>
<gene>
    <name evidence="1" type="ORF">AZI98_17430</name>
</gene>
<organism evidence="1 2">
    <name type="scientific">Aeribacillus pallidus</name>
    <dbReference type="NCBI Taxonomy" id="33936"/>
    <lineage>
        <taxon>Bacteria</taxon>
        <taxon>Bacillati</taxon>
        <taxon>Bacillota</taxon>
        <taxon>Bacilli</taxon>
        <taxon>Bacillales</taxon>
        <taxon>Bacillaceae</taxon>
        <taxon>Aeribacillus</taxon>
    </lineage>
</organism>
<comment type="caution">
    <text evidence="1">The sequence shown here is derived from an EMBL/GenBank/DDBJ whole genome shotgun (WGS) entry which is preliminary data.</text>
</comment>
<dbReference type="AlphaFoldDB" id="A0A167Z0L6"/>
<sequence length="97" mass="11385">MIYRSVKQLEKEYKLKEALRSVRDLWYQLTEGYVTIPESTEKLQSFIEYFEGELPAGWILTMDEQGTIQARTNYSNRFSQMLVCKSFSGKESVKIIS</sequence>
<dbReference type="Proteomes" id="UP000076476">
    <property type="component" value="Unassembled WGS sequence"/>
</dbReference>
<reference evidence="1 2" key="1">
    <citation type="submission" date="2016-04" db="EMBL/GenBank/DDBJ databases">
        <title>Draft genome sequence of Aeribacillus pallidus 8m3 from petroleum reservoir.</title>
        <authorList>
            <person name="Poltaraus A.B."/>
            <person name="Nazina T.N."/>
            <person name="Tourova T.P."/>
            <person name="Malakho S.M."/>
            <person name="Korshunova A.V."/>
            <person name="Sokolova D.S."/>
        </authorList>
    </citation>
    <scope>NUCLEOTIDE SEQUENCE [LARGE SCALE GENOMIC DNA]</scope>
    <source>
        <strain evidence="1 2">8m3</strain>
    </source>
</reference>
<name>A0A167Z0L6_9BACI</name>
<proteinExistence type="predicted"/>
<evidence type="ECO:0000313" key="1">
    <source>
        <dbReference type="EMBL" id="KZN94776.1"/>
    </source>
</evidence>
<keyword evidence="2" id="KW-1185">Reference proteome</keyword>
<dbReference type="RefSeq" id="WP_063389526.1">
    <property type="nucleotide sequence ID" value="NZ_LWBR01000075.1"/>
</dbReference>
<dbReference type="EMBL" id="LWBR01000075">
    <property type="protein sequence ID" value="KZN94776.1"/>
    <property type="molecule type" value="Genomic_DNA"/>
</dbReference>